<dbReference type="Proteomes" id="UP001055013">
    <property type="component" value="Unassembled WGS sequence"/>
</dbReference>
<sequence>MMTLTAGNERKTAKYLGRALSVARTDAKLTQEQVAEHLGVFVETISRFERGTNWPTVPRLLALADLYKIPVSTLLRRGSDRAVDLGLELAEQLERLNNDDRAWVSGLVKDICSRLHTSDQLANVTKAKERR</sequence>
<comment type="caution">
    <text evidence="1">The sequence shown here is derived from an EMBL/GenBank/DDBJ whole genome shotgun (WGS) entry which is preliminary data.</text>
</comment>
<proteinExistence type="predicted"/>
<protein>
    <submittedName>
        <fullName evidence="1">Helix-turn-helix domain-containing protein</fullName>
    </submittedName>
</protein>
<gene>
    <name evidence="1" type="ORF">CBA19CS22_38985</name>
</gene>
<evidence type="ECO:0000313" key="2">
    <source>
        <dbReference type="Proteomes" id="UP001055013"/>
    </source>
</evidence>
<dbReference type="EMBL" id="BPUR01000046">
    <property type="protein sequence ID" value="GJH22661.1"/>
    <property type="molecule type" value="Genomic_DNA"/>
</dbReference>
<evidence type="ECO:0000313" key="1">
    <source>
        <dbReference type="EMBL" id="GJH22661.1"/>
    </source>
</evidence>
<keyword evidence="2" id="KW-1185">Reference proteome</keyword>
<organism evidence="1 2">
    <name type="scientific">Caballeronia novacaledonica</name>
    <dbReference type="NCBI Taxonomy" id="1544861"/>
    <lineage>
        <taxon>Bacteria</taxon>
        <taxon>Pseudomonadati</taxon>
        <taxon>Pseudomonadota</taxon>
        <taxon>Betaproteobacteria</taxon>
        <taxon>Burkholderiales</taxon>
        <taxon>Burkholderiaceae</taxon>
        <taxon>Caballeronia</taxon>
    </lineage>
</organism>
<reference evidence="1" key="1">
    <citation type="submission" date="2021-09" db="EMBL/GenBank/DDBJ databases">
        <title>Isolation and characterization of 3-chlorobenzoate degrading bacteria from soils in Shizuoka.</title>
        <authorList>
            <person name="Ifat A."/>
            <person name="Ogawa N."/>
            <person name="Kimbara K."/>
            <person name="Moriuchi R."/>
            <person name="Dohra H."/>
            <person name="Shintani M."/>
        </authorList>
    </citation>
    <scope>NUCLEOTIDE SEQUENCE</scope>
    <source>
        <strain evidence="1">19CS2-2</strain>
    </source>
</reference>
<accession>A0ACB5R658</accession>
<name>A0ACB5R658_9BURK</name>